<comment type="similarity">
    <text evidence="1">Belongs to the glycosyl hydrolase 13 family.</text>
</comment>
<dbReference type="Pfam" id="PF00128">
    <property type="entry name" value="Alpha-amylase"/>
    <property type="match status" value="1"/>
</dbReference>
<dbReference type="Gene3D" id="3.20.20.80">
    <property type="entry name" value="Glycosidases"/>
    <property type="match status" value="1"/>
</dbReference>
<dbReference type="InterPro" id="IPR013780">
    <property type="entry name" value="Glyco_hydro_b"/>
</dbReference>
<dbReference type="InterPro" id="IPR004193">
    <property type="entry name" value="Glyco_hydro_13_N"/>
</dbReference>
<evidence type="ECO:0000313" key="3">
    <source>
        <dbReference type="EMBL" id="TWU50551.1"/>
    </source>
</evidence>
<dbReference type="CDD" id="cd11326">
    <property type="entry name" value="AmyAc_Glg_debranch"/>
    <property type="match status" value="1"/>
</dbReference>
<dbReference type="InterPro" id="IPR013783">
    <property type="entry name" value="Ig-like_fold"/>
</dbReference>
<dbReference type="InterPro" id="IPR006047">
    <property type="entry name" value="GH13_cat_dom"/>
</dbReference>
<dbReference type="InterPro" id="IPR017853">
    <property type="entry name" value="GH"/>
</dbReference>
<dbReference type="RefSeq" id="WP_186775652.1">
    <property type="nucleotide sequence ID" value="NZ_SJPW01000005.1"/>
</dbReference>
<sequence length="692" mass="77916">MTADSPSWASKEGSPFPLGVSFVESQGALNFAIYSKHAHRVTLLLFRESNQDEPSLCVELDYLTNKSGAIWHCRVEADRLADACYYGYQIDGPPPGAAFAFHCFDHEKLLLDPYAHSVHFPDRFTRDAARQPGSNIGRAPVGVLPRTECQFDWGEDVRPRYDSDLVIYELHVRGFTRHESSAVGPMRRGTFLGVCDKIPYLQRLGVTAVELMPVFQFDPDDGNYWGYMPLALFAPHHDYASDKHGCKQRDEFRTMVRQLHAAGIEVLLDVVYNHTCEGDHAGPVYSFKGIDNSTYYVASQDSQRPYANFSGTGNTLHTANRSVRRLIVDSMRYWVQEMHVDGFRFDLASIFTRGSDGAINTDDPPIVGQIGAEDDLADIRLIAEPWDASGAFQLGRGFPGMRWMQWNASFRDCVQCFVRGDAGMIGELMTRLYGSCDLFPDERFYAYRPFQSVNYVSSHDGLTMADLMSFTGKNNWANGHDNTDGPSDASCNCGWEGIEEVPAEVIQRRKQRVKNFFALLMLAAGTPMFRMGDEFMNTQSGNSNPYNQDNETSWLDWSQAKTNADVLRFVRMMIAFRQQHPSIGRSRFWRDDVVWYGTDHLVDLSPTSTRLAYCLHGVSQGDQDLYVMINNANAPARFGIQEGTIGDWTRIVDTSQQSPNDILDESSGHLVPDVFYEVAASSIVVLIRNLKS</sequence>
<dbReference type="CDD" id="cd02856">
    <property type="entry name" value="E_set_GDE_Isoamylase_N"/>
    <property type="match status" value="1"/>
</dbReference>
<gene>
    <name evidence="3" type="primary">glgX_4</name>
    <name evidence="3" type="ORF">Poly51_38430</name>
</gene>
<dbReference type="SUPFAM" id="SSF81296">
    <property type="entry name" value="E set domains"/>
    <property type="match status" value="1"/>
</dbReference>
<dbReference type="InterPro" id="IPR014756">
    <property type="entry name" value="Ig_E-set"/>
</dbReference>
<proteinExistence type="inferred from homology"/>
<name>A0A5C6ET78_9BACT</name>
<dbReference type="EC" id="3.2.1.-" evidence="3"/>
<dbReference type="AlphaFoldDB" id="A0A5C6ET78"/>
<dbReference type="InterPro" id="IPR044505">
    <property type="entry name" value="GlgX_Isoamylase_N_E_set"/>
</dbReference>
<keyword evidence="4" id="KW-1185">Reference proteome</keyword>
<dbReference type="EMBL" id="SJPW01000005">
    <property type="protein sequence ID" value="TWU50551.1"/>
    <property type="molecule type" value="Genomic_DNA"/>
</dbReference>
<keyword evidence="3" id="KW-0326">Glycosidase</keyword>
<accession>A0A5C6ET78</accession>
<feature type="domain" description="Glycosyl hydrolase family 13 catalytic" evidence="2">
    <location>
        <begin position="169"/>
        <end position="577"/>
    </location>
</feature>
<organism evidence="3 4">
    <name type="scientific">Rubripirellula tenax</name>
    <dbReference type="NCBI Taxonomy" id="2528015"/>
    <lineage>
        <taxon>Bacteria</taxon>
        <taxon>Pseudomonadati</taxon>
        <taxon>Planctomycetota</taxon>
        <taxon>Planctomycetia</taxon>
        <taxon>Pirellulales</taxon>
        <taxon>Pirellulaceae</taxon>
        <taxon>Rubripirellula</taxon>
    </lineage>
</organism>
<dbReference type="Proteomes" id="UP000318288">
    <property type="component" value="Unassembled WGS sequence"/>
</dbReference>
<dbReference type="SUPFAM" id="SSF51011">
    <property type="entry name" value="Glycosyl hydrolase domain"/>
    <property type="match status" value="1"/>
</dbReference>
<evidence type="ECO:0000256" key="1">
    <source>
        <dbReference type="ARBA" id="ARBA00008061"/>
    </source>
</evidence>
<dbReference type="PANTHER" id="PTHR43002">
    <property type="entry name" value="GLYCOGEN DEBRANCHING ENZYME"/>
    <property type="match status" value="1"/>
</dbReference>
<keyword evidence="3" id="KW-0378">Hydrolase</keyword>
<dbReference type="Gene3D" id="2.60.40.1180">
    <property type="entry name" value="Golgi alpha-mannosidase II"/>
    <property type="match status" value="1"/>
</dbReference>
<dbReference type="Gene3D" id="2.60.40.10">
    <property type="entry name" value="Immunoglobulins"/>
    <property type="match status" value="1"/>
</dbReference>
<protein>
    <submittedName>
        <fullName evidence="3">Glycogen debranching enzyme</fullName>
        <ecNumber evidence="3">3.2.1.-</ecNumber>
    </submittedName>
</protein>
<dbReference type="SUPFAM" id="SSF51445">
    <property type="entry name" value="(Trans)glycosidases"/>
    <property type="match status" value="1"/>
</dbReference>
<comment type="caution">
    <text evidence="3">The sequence shown here is derived from an EMBL/GenBank/DDBJ whole genome shotgun (WGS) entry which is preliminary data.</text>
</comment>
<dbReference type="SMART" id="SM00642">
    <property type="entry name" value="Aamy"/>
    <property type="match status" value="1"/>
</dbReference>
<evidence type="ECO:0000259" key="2">
    <source>
        <dbReference type="SMART" id="SM00642"/>
    </source>
</evidence>
<dbReference type="GO" id="GO:0004553">
    <property type="term" value="F:hydrolase activity, hydrolyzing O-glycosyl compounds"/>
    <property type="evidence" value="ECO:0007669"/>
    <property type="project" value="InterPro"/>
</dbReference>
<dbReference type="GO" id="GO:0005975">
    <property type="term" value="P:carbohydrate metabolic process"/>
    <property type="evidence" value="ECO:0007669"/>
    <property type="project" value="InterPro"/>
</dbReference>
<dbReference type="Pfam" id="PF02922">
    <property type="entry name" value="CBM_48"/>
    <property type="match status" value="1"/>
</dbReference>
<reference evidence="3 4" key="1">
    <citation type="submission" date="2019-02" db="EMBL/GenBank/DDBJ databases">
        <title>Deep-cultivation of Planctomycetes and their phenomic and genomic characterization uncovers novel biology.</title>
        <authorList>
            <person name="Wiegand S."/>
            <person name="Jogler M."/>
            <person name="Boedeker C."/>
            <person name="Pinto D."/>
            <person name="Vollmers J."/>
            <person name="Rivas-Marin E."/>
            <person name="Kohn T."/>
            <person name="Peeters S.H."/>
            <person name="Heuer A."/>
            <person name="Rast P."/>
            <person name="Oberbeckmann S."/>
            <person name="Bunk B."/>
            <person name="Jeske O."/>
            <person name="Meyerdierks A."/>
            <person name="Storesund J.E."/>
            <person name="Kallscheuer N."/>
            <person name="Luecker S."/>
            <person name="Lage O.M."/>
            <person name="Pohl T."/>
            <person name="Merkel B.J."/>
            <person name="Hornburger P."/>
            <person name="Mueller R.-W."/>
            <person name="Bruemmer F."/>
            <person name="Labrenz M."/>
            <person name="Spormann A.M."/>
            <person name="Op Den Camp H."/>
            <person name="Overmann J."/>
            <person name="Amann R."/>
            <person name="Jetten M.S.M."/>
            <person name="Mascher T."/>
            <person name="Medema M.H."/>
            <person name="Devos D.P."/>
            <person name="Kaster A.-K."/>
            <person name="Ovreas L."/>
            <person name="Rohde M."/>
            <person name="Galperin M.Y."/>
            <person name="Jogler C."/>
        </authorList>
    </citation>
    <scope>NUCLEOTIDE SEQUENCE [LARGE SCALE GENOMIC DNA]</scope>
    <source>
        <strain evidence="3 4">Poly51</strain>
    </source>
</reference>
<evidence type="ECO:0000313" key="4">
    <source>
        <dbReference type="Proteomes" id="UP000318288"/>
    </source>
</evidence>